<keyword evidence="2" id="KW-1185">Reference proteome</keyword>
<accession>A0A1P8U5C5</accession>
<dbReference type="RefSeq" id="WP_076689052.1">
    <property type="nucleotide sequence ID" value="NZ_CP018762.1"/>
</dbReference>
<evidence type="ECO:0000313" key="2">
    <source>
        <dbReference type="Proteomes" id="UP000187185"/>
    </source>
</evidence>
<dbReference type="STRING" id="36805.BOH66_02690"/>
<reference evidence="1 2" key="1">
    <citation type="submission" date="2016-12" db="EMBL/GenBank/DDBJ databases">
        <title>Complete genome sequence of Microbacterium aurum KACC 15219.</title>
        <authorList>
            <person name="Jung Y."/>
            <person name="Shin J.-H."/>
            <person name="Lee Y.-J."/>
            <person name="Yi H."/>
            <person name="Bahn Y.-S."/>
            <person name="Kim J.F."/>
            <person name="Lee D.-W."/>
        </authorList>
    </citation>
    <scope>NUCLEOTIDE SEQUENCE [LARGE SCALE GENOMIC DNA]</scope>
    <source>
        <strain evidence="1 2">KACC 15219</strain>
    </source>
</reference>
<dbReference type="OrthoDB" id="3535759at2"/>
<organism evidence="1 2">
    <name type="scientific">Microbacterium aurum</name>
    <dbReference type="NCBI Taxonomy" id="36805"/>
    <lineage>
        <taxon>Bacteria</taxon>
        <taxon>Bacillati</taxon>
        <taxon>Actinomycetota</taxon>
        <taxon>Actinomycetes</taxon>
        <taxon>Micrococcales</taxon>
        <taxon>Microbacteriaceae</taxon>
        <taxon>Microbacterium</taxon>
    </lineage>
</organism>
<protein>
    <recommendedName>
        <fullName evidence="3">DUF4913 domain-containing protein</fullName>
    </recommendedName>
</protein>
<evidence type="ECO:0000313" key="1">
    <source>
        <dbReference type="EMBL" id="APZ33315.1"/>
    </source>
</evidence>
<gene>
    <name evidence="1" type="ORF">BOH66_02690</name>
</gene>
<proteinExistence type="predicted"/>
<name>A0A1P8U5C5_9MICO</name>
<dbReference type="Proteomes" id="UP000187185">
    <property type="component" value="Chromosome"/>
</dbReference>
<dbReference type="KEGG" id="maur:BOH66_02690"/>
<dbReference type="EMBL" id="CP018762">
    <property type="protein sequence ID" value="APZ33315.1"/>
    <property type="molecule type" value="Genomic_DNA"/>
</dbReference>
<dbReference type="AlphaFoldDB" id="A0A1P8U5C5"/>
<evidence type="ECO:0008006" key="3">
    <source>
        <dbReference type="Google" id="ProtNLM"/>
    </source>
</evidence>
<sequence length="173" mass="19538">MNEYPEVPDFDDAIAGAMTGFDPLYRDGTSAPLGAEIVNWRRLEDQDAPRAWERLREWVEWFTVRYDIPLSTIPDCWWKHPALVEELSALHTAHDAAFDTSDAGFGPIGWHERLAAALPRLGRAYAGGCARSHSTHKPRSWKNITDEQEWTAWTTEAHANRDAPASPNGRKAE</sequence>